<gene>
    <name evidence="2" type="ORF">ENI96_06865</name>
</gene>
<dbReference type="SUPFAM" id="SSF109604">
    <property type="entry name" value="HD-domain/PDEase-like"/>
    <property type="match status" value="1"/>
</dbReference>
<protein>
    <submittedName>
        <fullName evidence="2">HDOD domain-containing protein</fullName>
    </submittedName>
</protein>
<proteinExistence type="predicted"/>
<evidence type="ECO:0000313" key="2">
    <source>
        <dbReference type="EMBL" id="HEB96134.1"/>
    </source>
</evidence>
<dbReference type="PROSITE" id="PS51833">
    <property type="entry name" value="HDOD"/>
    <property type="match status" value="1"/>
</dbReference>
<dbReference type="Gene3D" id="1.10.3210.10">
    <property type="entry name" value="Hypothetical protein af1432"/>
    <property type="match status" value="1"/>
</dbReference>
<dbReference type="EMBL" id="DRKP01000075">
    <property type="protein sequence ID" value="HEB96134.1"/>
    <property type="molecule type" value="Genomic_DNA"/>
</dbReference>
<dbReference type="AlphaFoldDB" id="A0A831RNK8"/>
<comment type="caution">
    <text evidence="2">The sequence shown here is derived from an EMBL/GenBank/DDBJ whole genome shotgun (WGS) entry which is preliminary data.</text>
</comment>
<dbReference type="PANTHER" id="PTHR33525">
    <property type="match status" value="1"/>
</dbReference>
<evidence type="ECO:0000313" key="3">
    <source>
        <dbReference type="Proteomes" id="UP000886251"/>
    </source>
</evidence>
<dbReference type="Pfam" id="PF08668">
    <property type="entry name" value="HDOD"/>
    <property type="match status" value="1"/>
</dbReference>
<dbReference type="PANTHER" id="PTHR33525:SF3">
    <property type="entry name" value="RIBONUCLEASE Y"/>
    <property type="match status" value="1"/>
</dbReference>
<sequence length="321" mass="35102">MSRSPTCGTTWTGRPSAGPAGVRAACRSWPAEVTAVTEARPQEKEAFDARRFALELRNEIEQNRIKLPTLPNLSLEALLVVNDAGSSMADVARIISKDTSMAARLVRYANSPLYRGISNVTSVKAAITRIGIDAVKHAILSLAMRDVFTTAYRSIQARMEALWQHSVVVATKSALLASRFPHLNKDEAMLAGLIHDVGVIPILIKATADPLLLEDEATLDKLIRALHMSVGKFMLDHWNFDESLVEVAACHDRFDRVPPTAEVDYVDIVMVANVLAHEGSGSSHDRLDRSRIAAFQRIGEELIEQVQQAADAEPGIGNVLH</sequence>
<feature type="domain" description="HDOD" evidence="1">
    <location>
        <begin position="67"/>
        <end position="254"/>
    </location>
</feature>
<organism evidence="2 3">
    <name type="scientific">Sedimenticola thiotaurini</name>
    <dbReference type="NCBI Taxonomy" id="1543721"/>
    <lineage>
        <taxon>Bacteria</taxon>
        <taxon>Pseudomonadati</taxon>
        <taxon>Pseudomonadota</taxon>
        <taxon>Gammaproteobacteria</taxon>
        <taxon>Chromatiales</taxon>
        <taxon>Sedimenticolaceae</taxon>
        <taxon>Sedimenticola</taxon>
    </lineage>
</organism>
<evidence type="ECO:0000259" key="1">
    <source>
        <dbReference type="PROSITE" id="PS51833"/>
    </source>
</evidence>
<dbReference type="InterPro" id="IPR052340">
    <property type="entry name" value="RNase_Y/CdgJ"/>
</dbReference>
<dbReference type="Proteomes" id="UP000886251">
    <property type="component" value="Unassembled WGS sequence"/>
</dbReference>
<name>A0A831RNK8_9GAMM</name>
<dbReference type="InterPro" id="IPR013976">
    <property type="entry name" value="HDOD"/>
</dbReference>
<accession>A0A831RNK8</accession>
<reference evidence="2" key="1">
    <citation type="journal article" date="2020" name="mSystems">
        <title>Genome- and Community-Level Interaction Insights into Carbon Utilization and Element Cycling Functions of Hydrothermarchaeota in Hydrothermal Sediment.</title>
        <authorList>
            <person name="Zhou Z."/>
            <person name="Liu Y."/>
            <person name="Xu W."/>
            <person name="Pan J."/>
            <person name="Luo Z.H."/>
            <person name="Li M."/>
        </authorList>
    </citation>
    <scope>NUCLEOTIDE SEQUENCE [LARGE SCALE GENOMIC DNA]</scope>
    <source>
        <strain evidence="2">HyVt-443</strain>
    </source>
</reference>